<dbReference type="Proteomes" id="UP001055429">
    <property type="component" value="Chromosome"/>
</dbReference>
<reference evidence="2" key="1">
    <citation type="submission" date="2022-05" db="EMBL/GenBank/DDBJ databases">
        <title>Brevundimonas albigilva TT17 genome sequence.</title>
        <authorList>
            <person name="Lee K."/>
            <person name="Son H."/>
        </authorList>
    </citation>
    <scope>NUCLEOTIDE SEQUENCE</scope>
    <source>
        <strain evidence="2">TT17</strain>
    </source>
</reference>
<sequence length="169" mass="17522">MRYRTRAAALVVALMAAGVAQAQGRPPAPVLAAVQAMDTMCREFGTPGDKSGLLRAADLNGDGVADWVLDEGAYVCEGAASLFGGSGGSQVSVWAGRRDGGASEPFTHGAFGAVIDGGRLWLMVGGEMCGQKTAGLARAEYEGCRRPLAWDARTGRFDFAPVSEARPVD</sequence>
<name>A0ABY4SUZ0_9CAUL</name>
<evidence type="ECO:0000313" key="3">
    <source>
        <dbReference type="Proteomes" id="UP001055429"/>
    </source>
</evidence>
<keyword evidence="3" id="KW-1185">Reference proteome</keyword>
<evidence type="ECO:0000256" key="1">
    <source>
        <dbReference type="SAM" id="SignalP"/>
    </source>
</evidence>
<protein>
    <recommendedName>
        <fullName evidence="4">FG-GAP repeat protein</fullName>
    </recommendedName>
</protein>
<evidence type="ECO:0008006" key="4">
    <source>
        <dbReference type="Google" id="ProtNLM"/>
    </source>
</evidence>
<gene>
    <name evidence="2" type="ORF">M8231_08295</name>
</gene>
<organism evidence="2 3">
    <name type="scientific">Brevundimonas albigilva</name>
    <dbReference type="NCBI Taxonomy" id="1312364"/>
    <lineage>
        <taxon>Bacteria</taxon>
        <taxon>Pseudomonadati</taxon>
        <taxon>Pseudomonadota</taxon>
        <taxon>Alphaproteobacteria</taxon>
        <taxon>Caulobacterales</taxon>
        <taxon>Caulobacteraceae</taxon>
        <taxon>Brevundimonas</taxon>
    </lineage>
</organism>
<evidence type="ECO:0000313" key="2">
    <source>
        <dbReference type="EMBL" id="URI16944.1"/>
    </source>
</evidence>
<feature type="signal peptide" evidence="1">
    <location>
        <begin position="1"/>
        <end position="22"/>
    </location>
</feature>
<dbReference type="EMBL" id="CP097649">
    <property type="protein sequence ID" value="URI16944.1"/>
    <property type="molecule type" value="Genomic_DNA"/>
</dbReference>
<feature type="chain" id="PRO_5045385924" description="FG-GAP repeat protein" evidence="1">
    <location>
        <begin position="23"/>
        <end position="169"/>
    </location>
</feature>
<proteinExistence type="predicted"/>
<dbReference type="RefSeq" id="WP_249750369.1">
    <property type="nucleotide sequence ID" value="NZ_CP097298.1"/>
</dbReference>
<keyword evidence="1" id="KW-0732">Signal</keyword>
<accession>A0ABY4SUZ0</accession>